<proteinExistence type="predicted"/>
<protein>
    <submittedName>
        <fullName evidence="2">IS3 family transposase</fullName>
    </submittedName>
</protein>
<dbReference type="AlphaFoldDB" id="A0AAJ1MN29"/>
<dbReference type="InterPro" id="IPR012337">
    <property type="entry name" value="RNaseH-like_sf"/>
</dbReference>
<reference evidence="2 3" key="1">
    <citation type="submission" date="2022-12" db="EMBL/GenBank/DDBJ databases">
        <title>Metagenome assembled genome from gulf of manar.</title>
        <authorList>
            <person name="Kohli P."/>
            <person name="Pk S."/>
            <person name="Venkata Ramana C."/>
            <person name="Sasikala C."/>
        </authorList>
    </citation>
    <scope>NUCLEOTIDE SEQUENCE [LARGE SCALE GENOMIC DNA]</scope>
    <source>
        <strain evidence="2">JB008</strain>
    </source>
</reference>
<gene>
    <name evidence="2" type="ORF">PQJ61_04195</name>
</gene>
<accession>A0AAJ1MN29</accession>
<dbReference type="PANTHER" id="PTHR47515">
    <property type="entry name" value="LOW CALCIUM RESPONSE LOCUS PROTEIN T"/>
    <property type="match status" value="1"/>
</dbReference>
<dbReference type="SUPFAM" id="SSF53098">
    <property type="entry name" value="Ribonuclease H-like"/>
    <property type="match status" value="1"/>
</dbReference>
<comment type="caution">
    <text evidence="2">The sequence shown here is derived from an EMBL/GenBank/DDBJ whole genome shotgun (WGS) entry which is preliminary data.</text>
</comment>
<feature type="domain" description="HTH-like" evidence="1">
    <location>
        <begin position="6"/>
        <end position="47"/>
    </location>
</feature>
<evidence type="ECO:0000313" key="3">
    <source>
        <dbReference type="Proteomes" id="UP001221217"/>
    </source>
</evidence>
<dbReference type="PANTHER" id="PTHR47515:SF1">
    <property type="entry name" value="BLR2054 PROTEIN"/>
    <property type="match status" value="1"/>
</dbReference>
<dbReference type="Proteomes" id="UP001221217">
    <property type="component" value="Unassembled WGS sequence"/>
</dbReference>
<evidence type="ECO:0000313" key="2">
    <source>
        <dbReference type="EMBL" id="MDC7225949.1"/>
    </source>
</evidence>
<name>A0AAJ1MN29_9SPIO</name>
<evidence type="ECO:0000259" key="1">
    <source>
        <dbReference type="Pfam" id="PF13276"/>
    </source>
</evidence>
<dbReference type="InterPro" id="IPR025948">
    <property type="entry name" value="HTH-like_dom"/>
</dbReference>
<dbReference type="EMBL" id="JAQQAL010000010">
    <property type="protein sequence ID" value="MDC7225949.1"/>
    <property type="molecule type" value="Genomic_DNA"/>
</dbReference>
<dbReference type="Pfam" id="PF13276">
    <property type="entry name" value="HTH_21"/>
    <property type="match status" value="1"/>
</dbReference>
<sequence>MILSKNSKYGCGMIHLKLRQQGLNINHKRTERIYNQQGLKLNRRRRRAKIACEERVPVELPAEPMKVLTMDFVTDSVNSNRKLKILTVLDPVTNKAPVIYPAFSITGKDVSDILEFVCEENGYPDYFKCDKDQSSEVRI</sequence>
<organism evidence="2 3">
    <name type="scientific">Candidatus Thalassospirochaeta sargassi</name>
    <dbReference type="NCBI Taxonomy" id="3119039"/>
    <lineage>
        <taxon>Bacteria</taxon>
        <taxon>Pseudomonadati</taxon>
        <taxon>Spirochaetota</taxon>
        <taxon>Spirochaetia</taxon>
        <taxon>Spirochaetales</taxon>
        <taxon>Spirochaetaceae</taxon>
        <taxon>Candidatus Thalassospirochaeta</taxon>
    </lineage>
</organism>